<keyword evidence="2" id="KW-0132">Cell division</keyword>
<accession>A0A8C5MLW0</accession>
<name>A0A8C5MLW0_9ANUR</name>
<feature type="domain" description="Cyclin-like" evidence="6">
    <location>
        <begin position="273"/>
        <end position="354"/>
    </location>
</feature>
<evidence type="ECO:0000313" key="9">
    <source>
        <dbReference type="Proteomes" id="UP000694569"/>
    </source>
</evidence>
<reference evidence="8" key="2">
    <citation type="submission" date="2025-09" db="UniProtKB">
        <authorList>
            <consortium name="Ensembl"/>
        </authorList>
    </citation>
    <scope>IDENTIFICATION</scope>
</reference>
<dbReference type="InterPro" id="IPR039361">
    <property type="entry name" value="Cyclin"/>
</dbReference>
<keyword evidence="4" id="KW-0131">Cell cycle</keyword>
<proteinExistence type="inferred from homology"/>
<dbReference type="SMART" id="SM00385">
    <property type="entry name" value="CYCLIN"/>
    <property type="match status" value="2"/>
</dbReference>
<evidence type="ECO:0000256" key="4">
    <source>
        <dbReference type="ARBA" id="ARBA00023306"/>
    </source>
</evidence>
<dbReference type="InterPro" id="IPR004367">
    <property type="entry name" value="Cyclin_C-dom"/>
</dbReference>
<reference evidence="8" key="1">
    <citation type="submission" date="2025-08" db="UniProtKB">
        <authorList>
            <consortium name="Ensembl"/>
        </authorList>
    </citation>
    <scope>IDENTIFICATION</scope>
</reference>
<dbReference type="SMART" id="SM01332">
    <property type="entry name" value="Cyclin_C"/>
    <property type="match status" value="1"/>
</dbReference>
<dbReference type="OrthoDB" id="5590282at2759"/>
<evidence type="ECO:0000259" key="6">
    <source>
        <dbReference type="SMART" id="SM00385"/>
    </source>
</evidence>
<dbReference type="Proteomes" id="UP000694569">
    <property type="component" value="Unplaced"/>
</dbReference>
<feature type="domain" description="Cyclin C-terminal" evidence="7">
    <location>
        <begin position="269"/>
        <end position="387"/>
    </location>
</feature>
<dbReference type="AlphaFoldDB" id="A0A8C5MLW0"/>
<evidence type="ECO:0000313" key="8">
    <source>
        <dbReference type="Ensembl" id="ENSLLEP00000015158.1"/>
    </source>
</evidence>
<organism evidence="8 9">
    <name type="scientific">Leptobrachium leishanense</name>
    <name type="common">Leishan spiny toad</name>
    <dbReference type="NCBI Taxonomy" id="445787"/>
    <lineage>
        <taxon>Eukaryota</taxon>
        <taxon>Metazoa</taxon>
        <taxon>Chordata</taxon>
        <taxon>Craniata</taxon>
        <taxon>Vertebrata</taxon>
        <taxon>Euteleostomi</taxon>
        <taxon>Amphibia</taxon>
        <taxon>Batrachia</taxon>
        <taxon>Anura</taxon>
        <taxon>Pelobatoidea</taxon>
        <taxon>Megophryidae</taxon>
        <taxon>Leptobrachium</taxon>
    </lineage>
</organism>
<evidence type="ECO:0000256" key="3">
    <source>
        <dbReference type="ARBA" id="ARBA00023127"/>
    </source>
</evidence>
<dbReference type="InterPro" id="IPR036915">
    <property type="entry name" value="Cyclin-like_sf"/>
</dbReference>
<dbReference type="Pfam" id="PF02984">
    <property type="entry name" value="Cyclin_C"/>
    <property type="match status" value="1"/>
</dbReference>
<dbReference type="PANTHER" id="PTHR10177">
    <property type="entry name" value="CYCLINS"/>
    <property type="match status" value="1"/>
</dbReference>
<sequence>MASSSTLFPMDTDHVLAGEFVPIKPKVRRPFGEIGNRPLAPTAKTEAMNGKLPVKTKTWRGVAKAFMATRAKVPAVLKTEEPINVSMKEEDLCQAFSDALNDVEDVDAEDLDNPQMCSDYVKEIYSYLRQLELRQPVRQNYLKGMEINKSMRAILVDWLIQVHSRFQLLQETLYVTIAIMDRFLQVDISSFDMQDWWDIHCYGLSQPVSRNKFQLVGVTAMFIASKYEEMYSPEISDFVYITDNTFSKSQIRQMEMLILKELKFDLGRPIPLHFLRRASKCFKADAVNHNLAKYLMELTLVDYDMVHFNPSIVASAALCLTQNIMNSGTWDTTLRFYTGYTKDDLFPVMKHLAKNVLEVNRNLTKFSAVKNKFSSRRWLKVSMLPQLSSRALVDFAASLSDPWSP</sequence>
<protein>
    <submittedName>
        <fullName evidence="8">Uncharacterized protein</fullName>
    </submittedName>
</protein>
<dbReference type="InterPro" id="IPR013763">
    <property type="entry name" value="Cyclin-like_dom"/>
</dbReference>
<feature type="domain" description="Cyclin-like" evidence="6">
    <location>
        <begin position="157"/>
        <end position="260"/>
    </location>
</feature>
<dbReference type="GO" id="GO:0051301">
    <property type="term" value="P:cell division"/>
    <property type="evidence" value="ECO:0007669"/>
    <property type="project" value="UniProtKB-KW"/>
</dbReference>
<dbReference type="Ensembl" id="ENSLLET00000015743.1">
    <property type="protein sequence ID" value="ENSLLEP00000015158.1"/>
    <property type="gene ID" value="ENSLLEG00000009565.1"/>
</dbReference>
<dbReference type="PROSITE" id="PS00292">
    <property type="entry name" value="CYCLINS"/>
    <property type="match status" value="1"/>
</dbReference>
<dbReference type="SUPFAM" id="SSF47954">
    <property type="entry name" value="Cyclin-like"/>
    <property type="match status" value="2"/>
</dbReference>
<dbReference type="Pfam" id="PF00134">
    <property type="entry name" value="Cyclin_N"/>
    <property type="match status" value="2"/>
</dbReference>
<keyword evidence="3 5" id="KW-0195">Cyclin</keyword>
<comment type="similarity">
    <text evidence="1">Belongs to the cyclin family. Cyclin AB subfamily.</text>
</comment>
<dbReference type="Gene3D" id="1.10.472.10">
    <property type="entry name" value="Cyclin-like"/>
    <property type="match status" value="2"/>
</dbReference>
<keyword evidence="9" id="KW-1185">Reference proteome</keyword>
<evidence type="ECO:0000259" key="7">
    <source>
        <dbReference type="SMART" id="SM01332"/>
    </source>
</evidence>
<dbReference type="GeneTree" id="ENSGT00940000155405"/>
<evidence type="ECO:0000256" key="5">
    <source>
        <dbReference type="RuleBase" id="RU000383"/>
    </source>
</evidence>
<evidence type="ECO:0000256" key="2">
    <source>
        <dbReference type="ARBA" id="ARBA00022618"/>
    </source>
</evidence>
<dbReference type="FunFam" id="1.10.472.10:FF:000001">
    <property type="entry name" value="G2/mitotic-specific cyclin"/>
    <property type="match status" value="1"/>
</dbReference>
<evidence type="ECO:0000256" key="1">
    <source>
        <dbReference type="ARBA" id="ARBA00006955"/>
    </source>
</evidence>
<dbReference type="InterPro" id="IPR006671">
    <property type="entry name" value="Cyclin_N"/>
</dbReference>
<dbReference type="InterPro" id="IPR048258">
    <property type="entry name" value="Cyclins_cyclin-box"/>
</dbReference>